<feature type="domain" description="Glycosyl transferase family 1" evidence="3">
    <location>
        <begin position="190"/>
        <end position="354"/>
    </location>
</feature>
<comment type="caution">
    <text evidence="5">The sequence shown here is derived from an EMBL/GenBank/DDBJ whole genome shotgun (WGS) entry which is preliminary data.</text>
</comment>
<keyword evidence="2" id="KW-0808">Transferase</keyword>
<feature type="domain" description="Glycosyltransferase subfamily 4-like N-terminal" evidence="4">
    <location>
        <begin position="16"/>
        <end position="182"/>
    </location>
</feature>
<protein>
    <recommendedName>
        <fullName evidence="7">D-inositol 3-phosphate glycosyltransferase</fullName>
    </recommendedName>
</protein>
<dbReference type="Gene3D" id="3.40.50.2000">
    <property type="entry name" value="Glycogen Phosphorylase B"/>
    <property type="match status" value="2"/>
</dbReference>
<dbReference type="Pfam" id="PF00534">
    <property type="entry name" value="Glycos_transf_1"/>
    <property type="match status" value="1"/>
</dbReference>
<evidence type="ECO:0000256" key="2">
    <source>
        <dbReference type="ARBA" id="ARBA00022679"/>
    </source>
</evidence>
<reference evidence="5 6" key="1">
    <citation type="submission" date="2015-07" db="EMBL/GenBank/DDBJ databases">
        <title>A draft genome sequence of Mycobacterium wolinskyi.</title>
        <authorList>
            <person name="de Man T.J."/>
            <person name="Perry K.A."/>
            <person name="Coulliette A.D."/>
            <person name="Jensen B."/>
            <person name="Toney N.C."/>
            <person name="Limbago B.M."/>
            <person name="Noble-Wang J."/>
        </authorList>
    </citation>
    <scope>NUCLEOTIDE SEQUENCE [LARGE SCALE GENOMIC DNA]</scope>
    <source>
        <strain evidence="5 6">CDC_01</strain>
    </source>
</reference>
<evidence type="ECO:0000259" key="4">
    <source>
        <dbReference type="Pfam" id="PF13439"/>
    </source>
</evidence>
<evidence type="ECO:0000259" key="3">
    <source>
        <dbReference type="Pfam" id="PF00534"/>
    </source>
</evidence>
<dbReference type="EMBL" id="LGTW01000001">
    <property type="protein sequence ID" value="KWX26173.1"/>
    <property type="molecule type" value="Genomic_DNA"/>
</dbReference>
<organism evidence="5 6">
    <name type="scientific">Mycolicibacterium wolinskyi</name>
    <dbReference type="NCBI Taxonomy" id="59750"/>
    <lineage>
        <taxon>Bacteria</taxon>
        <taxon>Bacillati</taxon>
        <taxon>Actinomycetota</taxon>
        <taxon>Actinomycetes</taxon>
        <taxon>Mycobacteriales</taxon>
        <taxon>Mycobacteriaceae</taxon>
        <taxon>Mycolicibacterium</taxon>
    </lineage>
</organism>
<evidence type="ECO:0000313" key="5">
    <source>
        <dbReference type="EMBL" id="KWX26173.1"/>
    </source>
</evidence>
<dbReference type="Pfam" id="PF13439">
    <property type="entry name" value="Glyco_transf_4"/>
    <property type="match status" value="1"/>
</dbReference>
<sequence>MRILHIVALVTPDGAYGGPVRVAMNQTAALHQRGHTVKVAAAASGFPHRPTQLGSVPAELFASMGSVPGLGFASTWAPRMRSWINANASQFDIAHVHLGRDLVTLPAALQLRRLRIPYVCQTHGMIRARSHRLAPVIDRVWTNKLLRDAAEILCLDEREHADLIEIVGPDCNYELLPNGVPPATDYAAARNGRNDDIPEVLFLSRLHKRKHPEVFAEAALDMLRSGMKARFAIVGINQGAETAVDRVIDVAREEGFGENLLVREPGLPPEDVNERLSRASVYVLPAEREPFGLTVAEALSVGTPVVIRDDGGLANFVRRHNCGLCVSGTAESIHEAVSYLLANPTEAEEMGQRGAAAVRAELSSDSVAARLESIYQGLDV</sequence>
<dbReference type="GO" id="GO:0016757">
    <property type="term" value="F:glycosyltransferase activity"/>
    <property type="evidence" value="ECO:0007669"/>
    <property type="project" value="UniProtKB-KW"/>
</dbReference>
<name>A0A132PV30_9MYCO</name>
<dbReference type="PATRIC" id="fig|59750.3.peg.575"/>
<dbReference type="Proteomes" id="UP000070612">
    <property type="component" value="Unassembled WGS sequence"/>
</dbReference>
<keyword evidence="6" id="KW-1185">Reference proteome</keyword>
<dbReference type="SUPFAM" id="SSF53756">
    <property type="entry name" value="UDP-Glycosyltransferase/glycogen phosphorylase"/>
    <property type="match status" value="1"/>
</dbReference>
<dbReference type="PANTHER" id="PTHR12526:SF510">
    <property type="entry name" value="D-INOSITOL 3-PHOSPHATE GLYCOSYLTRANSFERASE"/>
    <property type="match status" value="1"/>
</dbReference>
<dbReference type="AlphaFoldDB" id="A0A132PV30"/>
<keyword evidence="1" id="KW-0328">Glycosyltransferase</keyword>
<dbReference type="RefSeq" id="WP_067843447.1">
    <property type="nucleotide sequence ID" value="NZ_LGTW01000001.1"/>
</dbReference>
<gene>
    <name evidence="5" type="ORF">AFM11_02795</name>
</gene>
<proteinExistence type="predicted"/>
<evidence type="ECO:0008006" key="7">
    <source>
        <dbReference type="Google" id="ProtNLM"/>
    </source>
</evidence>
<dbReference type="InterPro" id="IPR028098">
    <property type="entry name" value="Glyco_trans_4-like_N"/>
</dbReference>
<dbReference type="STRING" id="59750.AWC31_35575"/>
<dbReference type="PANTHER" id="PTHR12526">
    <property type="entry name" value="GLYCOSYLTRANSFERASE"/>
    <property type="match status" value="1"/>
</dbReference>
<dbReference type="InterPro" id="IPR001296">
    <property type="entry name" value="Glyco_trans_1"/>
</dbReference>
<accession>A0A132PV30</accession>
<evidence type="ECO:0000256" key="1">
    <source>
        <dbReference type="ARBA" id="ARBA00022676"/>
    </source>
</evidence>
<evidence type="ECO:0000313" key="6">
    <source>
        <dbReference type="Proteomes" id="UP000070612"/>
    </source>
</evidence>